<dbReference type="Proteomes" id="UP000056968">
    <property type="component" value="Chromosome"/>
</dbReference>
<name>A0A0S3EZ44_9SPHN</name>
<dbReference type="KEGG" id="sbd:ATN00_10695"/>
<reference evidence="1 2" key="1">
    <citation type="submission" date="2015-11" db="EMBL/GenBank/DDBJ databases">
        <title>A Two-component Flavoprotein Monooxygenase System MeaXY Responsible for para-Hydroxylation of 2-Methyl-6-ethylaniline and 2,6-Diethylaniline in Sphingobium baderi DE-13.</title>
        <authorList>
            <person name="Cheng M."/>
            <person name="Meng Q."/>
            <person name="Yang Y."/>
            <person name="Chu C."/>
            <person name="Yan X."/>
            <person name="He J."/>
            <person name="Li S."/>
        </authorList>
    </citation>
    <scope>NUCLEOTIDE SEQUENCE [LARGE SCALE GENOMIC DNA]</scope>
    <source>
        <strain evidence="1 2">DE-13</strain>
    </source>
</reference>
<keyword evidence="2" id="KW-1185">Reference proteome</keyword>
<dbReference type="AlphaFoldDB" id="A0A0S3EZ44"/>
<proteinExistence type="predicted"/>
<dbReference type="STRING" id="1332080.ATN00_10695"/>
<protein>
    <submittedName>
        <fullName evidence="1">Uncharacterized protein</fullName>
    </submittedName>
</protein>
<accession>A0A0S3EZ44</accession>
<sequence length="59" mass="6957">MYRRPSNPKTVNLMLHDATDSPWQLRLSDDCLRFIGRYKRVEGFHVDAMMLFEGLRKSG</sequence>
<evidence type="ECO:0000313" key="2">
    <source>
        <dbReference type="Proteomes" id="UP000056968"/>
    </source>
</evidence>
<evidence type="ECO:0000313" key="1">
    <source>
        <dbReference type="EMBL" id="ALR20698.1"/>
    </source>
</evidence>
<gene>
    <name evidence="1" type="ORF">ATN00_10695</name>
</gene>
<dbReference type="EMBL" id="CP013264">
    <property type="protein sequence ID" value="ALR20698.1"/>
    <property type="molecule type" value="Genomic_DNA"/>
</dbReference>
<organism evidence="1 2">
    <name type="scientific">Sphingobium baderi</name>
    <dbReference type="NCBI Taxonomy" id="1332080"/>
    <lineage>
        <taxon>Bacteria</taxon>
        <taxon>Pseudomonadati</taxon>
        <taxon>Pseudomonadota</taxon>
        <taxon>Alphaproteobacteria</taxon>
        <taxon>Sphingomonadales</taxon>
        <taxon>Sphingomonadaceae</taxon>
        <taxon>Sphingobium</taxon>
    </lineage>
</organism>